<feature type="region of interest" description="Disordered" evidence="7">
    <location>
        <begin position="52"/>
        <end position="77"/>
    </location>
</feature>
<sequence length="1030" mass="117214">MKNREGSKSNEGKGGGEESTKIWDCGSPLYDSYELVSLGHVIDRHIMELPSLSGSKGLTNQSSSRSSNLISSKQGGASGFGMAKGSSTVSCFGEFPEKVLCKKKRVNGEGEEKPKMVKRGVFYRIWKRIGLSDNKLTIQSQMKPMRFDFKNINPFSFPSLAHKRNHLFVKFAVFSLLLGLAFRLFVSNPIQFSSETTDPSSLVAQNATFPPPADTSPVLSDLPVDESSPANESLTSQNVTAECDIFMGEWVPDSSGPYYSSESCQHIEAHQNCMKNGRPDSDYVHWRWKPRDCELPSIDLVAWVMQLKVEFSLQVEEAVEVYHDKEYKSKRWHFPSHNFTLSVIWTPFLVKAAIFEDINGVSSADVQLHLDKLDTLWTEQYTNFDYVIIAGGKWFLKTAIYYENNTIKGCHYCPGKNLTELGFDHAYRKALQLIFKFVTNSNHKAHVLLRTTTPDHFENGEWFSGGYCNRTGPFKEGDADLNDVDTTLRNIELDEFEKAVEIGSGKGVTLKLVDTTHLSLLRPDGHPGVYRAFQPFSKVIEELTDLNQNKDWSIYAVVYAIGMEFPSQQRLQEETESVECHPFSFSSLAHKRNHVLVKFAAFSLLLGLAFRLFVYNRIHFSSETTHPSLVVQNVTFPPPPNTSLVLGHLLVEESFSASDNITSQNDQLTITHTVLNNLVTAECDIFTGQWVPDSSGPFYTSESCKHIEAPQNCQKNGRPDSDYVHWRWKPRDCELPNFDPWKFLDLMRNKSFAFIGDSIQRNHQQSLLCTLSQVEEAVEVYHDEEYRSRRWHFSSHNFTLSVFLSPFLLKAVILEDMFRVSTAEIHLHLDKLDTQWSEQYTNFDYVVIAGGKWFPRTATYYENNTIKGCHYCPSKNLTELGFDHAYRKALQLIFNFVTSSNHKARILFRTTAADHFENGEWYSGGYCNRTGPFKEGEAELTTEDTTLRDVELEEFEKAVEIGSRKGVTLKLLDINHLSLLRPDGHPGVYLPSQPFSRGKHEKLKNDCLHWCLPGPIDSWNELLMQMLFSG</sequence>
<evidence type="ECO:0000256" key="5">
    <source>
        <dbReference type="ARBA" id="ARBA00022989"/>
    </source>
</evidence>
<dbReference type="Proteomes" id="UP000626092">
    <property type="component" value="Unassembled WGS sequence"/>
</dbReference>
<evidence type="ECO:0000256" key="8">
    <source>
        <dbReference type="SAM" id="Phobius"/>
    </source>
</evidence>
<dbReference type="EMBL" id="WJXA01000007">
    <property type="protein sequence ID" value="KAF7138229.1"/>
    <property type="molecule type" value="Genomic_DNA"/>
</dbReference>
<dbReference type="Pfam" id="PF14416">
    <property type="entry name" value="PMR5N"/>
    <property type="match status" value="2"/>
</dbReference>
<dbReference type="GO" id="GO:0005794">
    <property type="term" value="C:Golgi apparatus"/>
    <property type="evidence" value="ECO:0007669"/>
    <property type="project" value="TreeGrafter"/>
</dbReference>
<dbReference type="GO" id="GO:0016413">
    <property type="term" value="F:O-acetyltransferase activity"/>
    <property type="evidence" value="ECO:0007669"/>
    <property type="project" value="InterPro"/>
</dbReference>
<evidence type="ECO:0000259" key="9">
    <source>
        <dbReference type="Pfam" id="PF13839"/>
    </source>
</evidence>
<evidence type="ECO:0000313" key="11">
    <source>
        <dbReference type="EMBL" id="KAF7138229.1"/>
    </source>
</evidence>
<evidence type="ECO:0000256" key="6">
    <source>
        <dbReference type="ARBA" id="ARBA00023136"/>
    </source>
</evidence>
<keyword evidence="6 8" id="KW-0472">Membrane</keyword>
<evidence type="ECO:0000313" key="12">
    <source>
        <dbReference type="Proteomes" id="UP000626092"/>
    </source>
</evidence>
<name>A0A834LKP1_RHOSS</name>
<comment type="subcellular location">
    <subcellularLocation>
        <location evidence="1">Membrane</location>
        <topology evidence="1">Single-pass membrane protein</topology>
    </subcellularLocation>
</comment>
<dbReference type="AlphaFoldDB" id="A0A834LKP1"/>
<dbReference type="GO" id="GO:0016020">
    <property type="term" value="C:membrane"/>
    <property type="evidence" value="ECO:0007669"/>
    <property type="project" value="UniProtKB-SubCell"/>
</dbReference>
<evidence type="ECO:0000259" key="10">
    <source>
        <dbReference type="Pfam" id="PF14416"/>
    </source>
</evidence>
<dbReference type="Pfam" id="PF13839">
    <property type="entry name" value="PC-Esterase"/>
    <property type="match status" value="2"/>
</dbReference>
<accession>A0A834LKP1</accession>
<dbReference type="InterPro" id="IPR029962">
    <property type="entry name" value="TBL"/>
</dbReference>
<evidence type="ECO:0000256" key="7">
    <source>
        <dbReference type="SAM" id="MobiDB-lite"/>
    </source>
</evidence>
<feature type="domain" description="Trichome birefringence-like N-terminal" evidence="10">
    <location>
        <begin position="682"/>
        <end position="734"/>
    </location>
</feature>
<organism evidence="11 12">
    <name type="scientific">Rhododendron simsii</name>
    <name type="common">Sims's rhododendron</name>
    <dbReference type="NCBI Taxonomy" id="118357"/>
    <lineage>
        <taxon>Eukaryota</taxon>
        <taxon>Viridiplantae</taxon>
        <taxon>Streptophyta</taxon>
        <taxon>Embryophyta</taxon>
        <taxon>Tracheophyta</taxon>
        <taxon>Spermatophyta</taxon>
        <taxon>Magnoliopsida</taxon>
        <taxon>eudicotyledons</taxon>
        <taxon>Gunneridae</taxon>
        <taxon>Pentapetalae</taxon>
        <taxon>asterids</taxon>
        <taxon>Ericales</taxon>
        <taxon>Ericaceae</taxon>
        <taxon>Ericoideae</taxon>
        <taxon>Rhodoreae</taxon>
        <taxon>Rhododendron</taxon>
    </lineage>
</organism>
<protein>
    <recommendedName>
        <fullName evidence="13">Trichome birefringence-like N-terminal domain-containing protein</fullName>
    </recommendedName>
</protein>
<feature type="domain" description="Trichome birefringence-like N-terminal" evidence="10">
    <location>
        <begin position="242"/>
        <end position="294"/>
    </location>
</feature>
<feature type="compositionally biased region" description="Polar residues" evidence="7">
    <location>
        <begin position="52"/>
        <end position="61"/>
    </location>
</feature>
<evidence type="ECO:0000256" key="1">
    <source>
        <dbReference type="ARBA" id="ARBA00004167"/>
    </source>
</evidence>
<keyword evidence="4" id="KW-0735">Signal-anchor</keyword>
<feature type="transmembrane region" description="Helical" evidence="8">
    <location>
        <begin position="167"/>
        <end position="186"/>
    </location>
</feature>
<comment type="caution">
    <text evidence="11">The sequence shown here is derived from an EMBL/GenBank/DDBJ whole genome shotgun (WGS) entry which is preliminary data.</text>
</comment>
<dbReference type="InterPro" id="IPR026057">
    <property type="entry name" value="TBL_C"/>
</dbReference>
<evidence type="ECO:0008006" key="13">
    <source>
        <dbReference type="Google" id="ProtNLM"/>
    </source>
</evidence>
<dbReference type="PANTHER" id="PTHR32285:SF324">
    <property type="entry name" value="PROTEIN TRICHOME BIREFRINGENCE-LIKE 25"/>
    <property type="match status" value="1"/>
</dbReference>
<keyword evidence="5 8" id="KW-1133">Transmembrane helix</keyword>
<reference evidence="11" key="1">
    <citation type="submission" date="2019-11" db="EMBL/GenBank/DDBJ databases">
        <authorList>
            <person name="Liu Y."/>
            <person name="Hou J."/>
            <person name="Li T.-Q."/>
            <person name="Guan C.-H."/>
            <person name="Wu X."/>
            <person name="Wu H.-Z."/>
            <person name="Ling F."/>
            <person name="Zhang R."/>
            <person name="Shi X.-G."/>
            <person name="Ren J.-P."/>
            <person name="Chen E.-F."/>
            <person name="Sun J.-M."/>
        </authorList>
    </citation>
    <scope>NUCLEOTIDE SEQUENCE</scope>
    <source>
        <strain evidence="11">Adult_tree_wgs_1</strain>
        <tissue evidence="11">Leaves</tissue>
    </source>
</reference>
<proteinExistence type="inferred from homology"/>
<dbReference type="InterPro" id="IPR025846">
    <property type="entry name" value="TBL_N"/>
</dbReference>
<evidence type="ECO:0000256" key="3">
    <source>
        <dbReference type="ARBA" id="ARBA00022692"/>
    </source>
</evidence>
<keyword evidence="3 8" id="KW-0812">Transmembrane</keyword>
<keyword evidence="12" id="KW-1185">Reference proteome</keyword>
<dbReference type="PANTHER" id="PTHR32285">
    <property type="entry name" value="PROTEIN TRICHOME BIREFRINGENCE-LIKE 9-RELATED"/>
    <property type="match status" value="1"/>
</dbReference>
<feature type="domain" description="Trichome birefringence-like C-terminal" evidence="9">
    <location>
        <begin position="314"/>
        <end position="537"/>
    </location>
</feature>
<feature type="domain" description="Trichome birefringence-like C-terminal" evidence="9">
    <location>
        <begin position="735"/>
        <end position="1026"/>
    </location>
</feature>
<evidence type="ECO:0000256" key="2">
    <source>
        <dbReference type="ARBA" id="ARBA00007727"/>
    </source>
</evidence>
<feature type="compositionally biased region" description="Low complexity" evidence="7">
    <location>
        <begin position="62"/>
        <end position="72"/>
    </location>
</feature>
<evidence type="ECO:0000256" key="4">
    <source>
        <dbReference type="ARBA" id="ARBA00022968"/>
    </source>
</evidence>
<dbReference type="OrthoDB" id="630188at2759"/>
<feature type="region of interest" description="Disordered" evidence="7">
    <location>
        <begin position="215"/>
        <end position="235"/>
    </location>
</feature>
<comment type="similarity">
    <text evidence="2">Belongs to the PC-esterase family. TBL subfamily.</text>
</comment>
<gene>
    <name evidence="11" type="ORF">RHSIM_Rhsim07G0006100</name>
</gene>